<gene>
    <name evidence="1" type="ORF">N3K66_003735</name>
</gene>
<dbReference type="Proteomes" id="UP001163324">
    <property type="component" value="Chromosome 3"/>
</dbReference>
<proteinExistence type="predicted"/>
<keyword evidence="2" id="KW-1185">Reference proteome</keyword>
<comment type="caution">
    <text evidence="1">The sequence shown here is derived from an EMBL/GenBank/DDBJ whole genome shotgun (WGS) entry which is preliminary data.</text>
</comment>
<protein>
    <submittedName>
        <fullName evidence="1">Uncharacterized protein</fullName>
    </submittedName>
</protein>
<reference evidence="1" key="1">
    <citation type="submission" date="2022-10" db="EMBL/GenBank/DDBJ databases">
        <title>Complete Genome of Trichothecium roseum strain YXFP-22015, a Plant Pathogen Isolated from Citrus.</title>
        <authorList>
            <person name="Wang Y."/>
            <person name="Zhu L."/>
        </authorList>
    </citation>
    <scope>NUCLEOTIDE SEQUENCE</scope>
    <source>
        <strain evidence="1">YXFP-22015</strain>
    </source>
</reference>
<evidence type="ECO:0000313" key="1">
    <source>
        <dbReference type="EMBL" id="KAI9901918.1"/>
    </source>
</evidence>
<name>A0ACC0V6T6_9HYPO</name>
<accession>A0ACC0V6T6</accession>
<organism evidence="1 2">
    <name type="scientific">Trichothecium roseum</name>
    <dbReference type="NCBI Taxonomy" id="47278"/>
    <lineage>
        <taxon>Eukaryota</taxon>
        <taxon>Fungi</taxon>
        <taxon>Dikarya</taxon>
        <taxon>Ascomycota</taxon>
        <taxon>Pezizomycotina</taxon>
        <taxon>Sordariomycetes</taxon>
        <taxon>Hypocreomycetidae</taxon>
        <taxon>Hypocreales</taxon>
        <taxon>Hypocreales incertae sedis</taxon>
        <taxon>Trichothecium</taxon>
    </lineage>
</organism>
<evidence type="ECO:0000313" key="2">
    <source>
        <dbReference type="Proteomes" id="UP001163324"/>
    </source>
</evidence>
<sequence length="459" mass="51010">MAFKVIIVGGGPAGLALAQSLRMADIDYLVLEKRETLIDPGGATITLLPNGVRLMHQFGLWDKAMSMSTVLSQLCHRGARGEHLRTLDIFASLRENHGYPVAMFSRPNVLRVLSSNIPEPEKHLRTSATVTSVTMSGDGVKVNLADGTTESGSIVVGADGTHSKLRRALVGDNPSALGGQAGFSTHKFKILYGRSVTIEKMRGTMGMFYTRHGSGWFMQYACEEDMAYWGLYERQDSDRAAGYGSFTQQDVEDMLAKYRDEVYNADLGVTVGEIFDSRVFAWVDWMDEGCSEKWYHDRAVFIGDASAKPNPSTAEGGNAAIESAAALANEIHAVLKKNPSPTLAELQSGFEKYQSYRRVKMEHLVVEARGFANMESWSSVTHRFLWQLMGPLLLWRPRLISDLVAGPWTRRSAKLDYVEFDEKRGRLPFIDPRNSARPEVGFFVGLCCFVAALFGWRPR</sequence>
<dbReference type="EMBL" id="CM047942">
    <property type="protein sequence ID" value="KAI9901918.1"/>
    <property type="molecule type" value="Genomic_DNA"/>
</dbReference>